<reference evidence="2 3" key="1">
    <citation type="submission" date="2018-05" db="EMBL/GenBank/DDBJ databases">
        <title>Coraliomargarita sinensis sp. nov., isolated from a marine solar saltern.</title>
        <authorList>
            <person name="Zhou L.Y."/>
        </authorList>
    </citation>
    <scope>NUCLEOTIDE SEQUENCE [LARGE SCALE GENOMIC DNA]</scope>
    <source>
        <strain evidence="2 3">WN38</strain>
    </source>
</reference>
<sequence length="87" mass="10043">MKQTLALLMFGTLALTSGCSCLPKGYTEERSVIKNAQGEWEMETRKRYHSNERDDESDWHDKPLEQLAKEPIDASKLFSRPGPEDHY</sequence>
<evidence type="ECO:0000313" key="2">
    <source>
        <dbReference type="EMBL" id="PXA05110.1"/>
    </source>
</evidence>
<organism evidence="2 3">
    <name type="scientific">Coraliomargarita sinensis</name>
    <dbReference type="NCBI Taxonomy" id="2174842"/>
    <lineage>
        <taxon>Bacteria</taxon>
        <taxon>Pseudomonadati</taxon>
        <taxon>Verrucomicrobiota</taxon>
        <taxon>Opitutia</taxon>
        <taxon>Puniceicoccales</taxon>
        <taxon>Coraliomargaritaceae</taxon>
        <taxon>Coraliomargarita</taxon>
    </lineage>
</organism>
<dbReference type="EMBL" id="QHJQ01000002">
    <property type="protein sequence ID" value="PXA05110.1"/>
    <property type="molecule type" value="Genomic_DNA"/>
</dbReference>
<proteinExistence type="predicted"/>
<evidence type="ECO:0000256" key="1">
    <source>
        <dbReference type="SAM" id="MobiDB-lite"/>
    </source>
</evidence>
<gene>
    <name evidence="2" type="ORF">DDZ13_03875</name>
</gene>
<feature type="compositionally biased region" description="Basic and acidic residues" evidence="1">
    <location>
        <begin position="42"/>
        <end position="52"/>
    </location>
</feature>
<dbReference type="InParanoid" id="A0A317ZHZ8"/>
<feature type="region of interest" description="Disordered" evidence="1">
    <location>
        <begin position="41"/>
        <end position="62"/>
    </location>
</feature>
<protein>
    <recommendedName>
        <fullName evidence="4">Lipoprotein</fullName>
    </recommendedName>
</protein>
<evidence type="ECO:0008006" key="4">
    <source>
        <dbReference type="Google" id="ProtNLM"/>
    </source>
</evidence>
<dbReference type="PROSITE" id="PS51257">
    <property type="entry name" value="PROKAR_LIPOPROTEIN"/>
    <property type="match status" value="1"/>
</dbReference>
<dbReference type="AlphaFoldDB" id="A0A317ZHZ8"/>
<dbReference type="RefSeq" id="WP_110130111.1">
    <property type="nucleotide sequence ID" value="NZ_QHJQ01000002.1"/>
</dbReference>
<dbReference type="Proteomes" id="UP000247099">
    <property type="component" value="Unassembled WGS sequence"/>
</dbReference>
<comment type="caution">
    <text evidence="2">The sequence shown here is derived from an EMBL/GenBank/DDBJ whole genome shotgun (WGS) entry which is preliminary data.</text>
</comment>
<keyword evidence="3" id="KW-1185">Reference proteome</keyword>
<accession>A0A317ZHZ8</accession>
<evidence type="ECO:0000313" key="3">
    <source>
        <dbReference type="Proteomes" id="UP000247099"/>
    </source>
</evidence>
<name>A0A317ZHZ8_9BACT</name>